<accession>A7MFK7</accession>
<dbReference type="AlphaFoldDB" id="A7MFK7"/>
<name>A7MFK7_CROS8</name>
<evidence type="ECO:0000313" key="3">
    <source>
        <dbReference type="Proteomes" id="UP000000260"/>
    </source>
</evidence>
<dbReference type="HOGENOM" id="CLU_2342057_0_0_6"/>
<dbReference type="KEGG" id="esa:ESA_02846"/>
<evidence type="ECO:0000256" key="1">
    <source>
        <dbReference type="SAM" id="MobiDB-lite"/>
    </source>
</evidence>
<organism evidence="2 3">
    <name type="scientific">Cronobacter sakazakii (strain ATCC BAA-894)</name>
    <name type="common">Enterobacter sakazakii</name>
    <dbReference type="NCBI Taxonomy" id="290339"/>
    <lineage>
        <taxon>Bacteria</taxon>
        <taxon>Pseudomonadati</taxon>
        <taxon>Pseudomonadota</taxon>
        <taxon>Gammaproteobacteria</taxon>
        <taxon>Enterobacterales</taxon>
        <taxon>Enterobacteriaceae</taxon>
        <taxon>Cronobacter</taxon>
    </lineage>
</organism>
<dbReference type="EMBL" id="CP000783">
    <property type="protein sequence ID" value="ABU78075.1"/>
    <property type="molecule type" value="Genomic_DNA"/>
</dbReference>
<sequence>MLAAELAVKIAPQFNGQLIGRAEKQHAPDVAQQINHYRNHHQQAHPQQHLARGVMVLSDAIDNVAHHFWRHQLQNGDNNKQGNRAEVATPLPAKIPA</sequence>
<keyword evidence="3" id="KW-1185">Reference proteome</keyword>
<evidence type="ECO:0000313" key="2">
    <source>
        <dbReference type="EMBL" id="ABU78075.1"/>
    </source>
</evidence>
<dbReference type="Proteomes" id="UP000000260">
    <property type="component" value="Chromosome"/>
</dbReference>
<proteinExistence type="predicted"/>
<gene>
    <name evidence="2" type="ordered locus">ESA_02846</name>
</gene>
<reference evidence="2 3" key="1">
    <citation type="journal article" date="2010" name="PLoS ONE">
        <title>Genome sequence of Cronobacter sakazakii BAA-894 and comparative genomic hybridization analysis with other Cronobacter species.</title>
        <authorList>
            <person name="Kucerova E."/>
            <person name="Clifton S.W."/>
            <person name="Xia X.Q."/>
            <person name="Long F."/>
            <person name="Porwollik S."/>
            <person name="Fulton L."/>
            <person name="Fronick C."/>
            <person name="Minx P."/>
            <person name="Kyung K."/>
            <person name="Warren W."/>
            <person name="Fulton R."/>
            <person name="Feng D."/>
            <person name="Wollam A."/>
            <person name="Shah N."/>
            <person name="Bhonagiri V."/>
            <person name="Nash W.E."/>
            <person name="Hallsworth-Pepin K."/>
            <person name="Wilson R.K."/>
            <person name="McClelland M."/>
            <person name="Forsythe S.J."/>
        </authorList>
    </citation>
    <scope>NUCLEOTIDE SEQUENCE [LARGE SCALE GENOMIC DNA]</scope>
    <source>
        <strain evidence="2 3">ATCC BAA-894</strain>
    </source>
</reference>
<protein>
    <submittedName>
        <fullName evidence="2">Uncharacterized protein</fullName>
    </submittedName>
</protein>
<feature type="region of interest" description="Disordered" evidence="1">
    <location>
        <begin position="74"/>
        <end position="97"/>
    </location>
</feature>